<keyword evidence="1" id="KW-0812">Transmembrane</keyword>
<organism evidence="2 3">
    <name type="scientific">Paenibacillus solanacearum</name>
    <dbReference type="NCBI Taxonomy" id="2048548"/>
    <lineage>
        <taxon>Bacteria</taxon>
        <taxon>Bacillati</taxon>
        <taxon>Bacillota</taxon>
        <taxon>Bacilli</taxon>
        <taxon>Bacillales</taxon>
        <taxon>Paenibacillaceae</taxon>
        <taxon>Paenibacillus</taxon>
    </lineage>
</organism>
<keyword evidence="3" id="KW-1185">Reference proteome</keyword>
<keyword evidence="1" id="KW-1133">Transmembrane helix</keyword>
<feature type="transmembrane region" description="Helical" evidence="1">
    <location>
        <begin position="6"/>
        <end position="24"/>
    </location>
</feature>
<dbReference type="AlphaFoldDB" id="A0A916NYU3"/>
<gene>
    <name evidence="2" type="ORF">PAESOLCIP111_06077</name>
</gene>
<dbReference type="Proteomes" id="UP000693672">
    <property type="component" value="Unassembled WGS sequence"/>
</dbReference>
<evidence type="ECO:0000313" key="2">
    <source>
        <dbReference type="EMBL" id="CAG7650427.1"/>
    </source>
</evidence>
<name>A0A916NYU3_9BACL</name>
<keyword evidence="1" id="KW-0472">Membrane</keyword>
<evidence type="ECO:0000256" key="1">
    <source>
        <dbReference type="SAM" id="Phobius"/>
    </source>
</evidence>
<dbReference type="EMBL" id="CAJVAS010000053">
    <property type="protein sequence ID" value="CAG7650427.1"/>
    <property type="molecule type" value="Genomic_DNA"/>
</dbReference>
<reference evidence="2" key="1">
    <citation type="submission" date="2021-06" db="EMBL/GenBank/DDBJ databases">
        <authorList>
            <person name="Criscuolo A."/>
        </authorList>
    </citation>
    <scope>NUCLEOTIDE SEQUENCE</scope>
    <source>
        <strain evidence="2">CIP111600</strain>
    </source>
</reference>
<protein>
    <submittedName>
        <fullName evidence="2">Uncharacterized protein</fullName>
    </submittedName>
</protein>
<evidence type="ECO:0000313" key="3">
    <source>
        <dbReference type="Proteomes" id="UP000693672"/>
    </source>
</evidence>
<accession>A0A916NYU3</accession>
<sequence length="32" mass="3630">MSATFWITIVVFLMFITAMLTASYNDDKTKGL</sequence>
<comment type="caution">
    <text evidence="2">The sequence shown here is derived from an EMBL/GenBank/DDBJ whole genome shotgun (WGS) entry which is preliminary data.</text>
</comment>
<proteinExistence type="predicted"/>